<feature type="transmembrane region" description="Helical" evidence="3">
    <location>
        <begin position="43"/>
        <end position="63"/>
    </location>
</feature>
<dbReference type="Pfam" id="PF16214">
    <property type="entry name" value="AC_N"/>
    <property type="match status" value="1"/>
</dbReference>
<dbReference type="GO" id="GO:0006171">
    <property type="term" value="P:cAMP biosynthetic process"/>
    <property type="evidence" value="ECO:0007669"/>
    <property type="project" value="TreeGrafter"/>
</dbReference>
<keyword evidence="3" id="KW-0472">Membrane</keyword>
<dbReference type="PANTHER" id="PTHR45627">
    <property type="entry name" value="ADENYLATE CYCLASE TYPE 1"/>
    <property type="match status" value="1"/>
</dbReference>
<keyword evidence="2" id="KW-0456">Lyase</keyword>
<keyword evidence="1" id="KW-0547">Nucleotide-binding</keyword>
<evidence type="ECO:0000313" key="6">
    <source>
        <dbReference type="Proteomes" id="UP000289886"/>
    </source>
</evidence>
<dbReference type="EMBL" id="SCEB01215801">
    <property type="protein sequence ID" value="RXM27589.1"/>
    <property type="molecule type" value="Genomic_DNA"/>
</dbReference>
<proteinExistence type="predicted"/>
<evidence type="ECO:0000313" key="5">
    <source>
        <dbReference type="EMBL" id="RXM27589.1"/>
    </source>
</evidence>
<organism evidence="5 6">
    <name type="scientific">Acipenser ruthenus</name>
    <name type="common">Sterlet sturgeon</name>
    <dbReference type="NCBI Taxonomy" id="7906"/>
    <lineage>
        <taxon>Eukaryota</taxon>
        <taxon>Metazoa</taxon>
        <taxon>Chordata</taxon>
        <taxon>Craniata</taxon>
        <taxon>Vertebrata</taxon>
        <taxon>Euteleostomi</taxon>
        <taxon>Actinopterygii</taxon>
        <taxon>Chondrostei</taxon>
        <taxon>Acipenseriformes</taxon>
        <taxon>Acipenseridae</taxon>
        <taxon>Acipenser</taxon>
    </lineage>
</organism>
<dbReference type="GO" id="GO:0007193">
    <property type="term" value="P:adenylate cyclase-inhibiting G protein-coupled receptor signaling pathway"/>
    <property type="evidence" value="ECO:0007669"/>
    <property type="project" value="TreeGrafter"/>
</dbReference>
<dbReference type="GO" id="GO:0007189">
    <property type="term" value="P:adenylate cyclase-activating G protein-coupled receptor signaling pathway"/>
    <property type="evidence" value="ECO:0007669"/>
    <property type="project" value="TreeGrafter"/>
</dbReference>
<feature type="transmembrane region" description="Helical" evidence="3">
    <location>
        <begin position="93"/>
        <end position="110"/>
    </location>
</feature>
<dbReference type="GO" id="GO:0005886">
    <property type="term" value="C:plasma membrane"/>
    <property type="evidence" value="ECO:0007669"/>
    <property type="project" value="TreeGrafter"/>
</dbReference>
<protein>
    <submittedName>
        <fullName evidence="5">Adenylate cyclase type 2</fullName>
    </submittedName>
</protein>
<feature type="transmembrane region" description="Helical" evidence="3">
    <location>
        <begin position="122"/>
        <end position="139"/>
    </location>
</feature>
<comment type="caution">
    <text evidence="5">The sequence shown here is derived from an EMBL/GenBank/DDBJ whole genome shotgun (WGS) entry which is preliminary data.</text>
</comment>
<evidence type="ECO:0000259" key="4">
    <source>
        <dbReference type="Pfam" id="PF16214"/>
    </source>
</evidence>
<reference evidence="5 6" key="1">
    <citation type="submission" date="2019-01" db="EMBL/GenBank/DDBJ databases">
        <title>Draft Genome and Complete Hox-Cluster Characterization of the Sterlet Sturgeon (Acipenser ruthenus).</title>
        <authorList>
            <person name="Wei Q."/>
        </authorList>
    </citation>
    <scope>NUCLEOTIDE SEQUENCE [LARGE SCALE GENOMIC DNA]</scope>
    <source>
        <strain evidence="5">WHYD16114868_AA</strain>
        <tissue evidence="5">Blood</tissue>
    </source>
</reference>
<dbReference type="GO" id="GO:0000166">
    <property type="term" value="F:nucleotide binding"/>
    <property type="evidence" value="ECO:0007669"/>
    <property type="project" value="UniProtKB-KW"/>
</dbReference>
<dbReference type="InterPro" id="IPR032628">
    <property type="entry name" value="AC_N"/>
</dbReference>
<feature type="transmembrane region" description="Helical" evidence="3">
    <location>
        <begin position="69"/>
        <end position="86"/>
    </location>
</feature>
<keyword evidence="6" id="KW-1185">Reference proteome</keyword>
<dbReference type="GO" id="GO:0004016">
    <property type="term" value="F:adenylate cyclase activity"/>
    <property type="evidence" value="ECO:0007669"/>
    <property type="project" value="TreeGrafter"/>
</dbReference>
<keyword evidence="3" id="KW-0812">Transmembrane</keyword>
<name>A0A444TXH7_ACIRT</name>
<evidence type="ECO:0000256" key="2">
    <source>
        <dbReference type="ARBA" id="ARBA00023239"/>
    </source>
</evidence>
<evidence type="ECO:0000256" key="3">
    <source>
        <dbReference type="SAM" id="Phobius"/>
    </source>
</evidence>
<keyword evidence="3" id="KW-1133">Transmembrane helix</keyword>
<dbReference type="PANTHER" id="PTHR45627:SF10">
    <property type="entry name" value="ADENYLATE CYCLASE TYPE 4"/>
    <property type="match status" value="1"/>
</dbReference>
<accession>A0A444TXH7</accession>
<dbReference type="Proteomes" id="UP000289886">
    <property type="component" value="Unassembled WGS sequence"/>
</dbReference>
<feature type="domain" description="Adenylate cyclase N-terminal" evidence="4">
    <location>
        <begin position="51"/>
        <end position="163"/>
    </location>
</feature>
<dbReference type="AlphaFoldDB" id="A0A444TXH7"/>
<gene>
    <name evidence="5" type="ORF">EOD39_10594</name>
</gene>
<sequence length="171" mass="19077">MSVERARSMVMEPGAAGAAPVTRKREEALCQTSYRPMQQQQPASLFTLLIILGFSLTLVAVFFISQRVAFFLFITIIVYTLLPLCLKYALIGGVVTSLAHIIVFSIYVPVTNHSIEHLELQLLSNAVVFICANLVGVYHKTVTERALQNTCRDGISFRQSRSKLVSEKKQQ</sequence>
<evidence type="ECO:0000256" key="1">
    <source>
        <dbReference type="ARBA" id="ARBA00022741"/>
    </source>
</evidence>